<feature type="transmembrane region" description="Helical" evidence="1">
    <location>
        <begin position="302"/>
        <end position="319"/>
    </location>
</feature>
<feature type="transmembrane region" description="Helical" evidence="1">
    <location>
        <begin position="174"/>
        <end position="193"/>
    </location>
</feature>
<feature type="transmembrane region" description="Helical" evidence="1">
    <location>
        <begin position="339"/>
        <end position="356"/>
    </location>
</feature>
<feature type="transmembrane region" description="Helical" evidence="1">
    <location>
        <begin position="385"/>
        <end position="404"/>
    </location>
</feature>
<keyword evidence="1" id="KW-1133">Transmembrane helix</keyword>
<feature type="transmembrane region" description="Helical" evidence="1">
    <location>
        <begin position="199"/>
        <end position="218"/>
    </location>
</feature>
<keyword evidence="1" id="KW-0812">Transmembrane</keyword>
<accession>A0ABY4BBT7</accession>
<feature type="transmembrane region" description="Helical" evidence="1">
    <location>
        <begin position="7"/>
        <end position="26"/>
    </location>
</feature>
<evidence type="ECO:0000313" key="4">
    <source>
        <dbReference type="Proteomes" id="UP000831390"/>
    </source>
</evidence>
<feature type="domain" description="DUF6311" evidence="2">
    <location>
        <begin position="15"/>
        <end position="413"/>
    </location>
</feature>
<feature type="transmembrane region" description="Helical" evidence="1">
    <location>
        <begin position="230"/>
        <end position="248"/>
    </location>
</feature>
<evidence type="ECO:0000259" key="2">
    <source>
        <dbReference type="Pfam" id="PF19830"/>
    </source>
</evidence>
<protein>
    <recommendedName>
        <fullName evidence="2">DUF6311 domain-containing protein</fullName>
    </recommendedName>
</protein>
<feature type="transmembrane region" description="Helical" evidence="1">
    <location>
        <begin position="96"/>
        <end position="117"/>
    </location>
</feature>
<organism evidence="3 4">
    <name type="scientific">Hymenobacter monticola</name>
    <dbReference type="NCBI Taxonomy" id="1705399"/>
    <lineage>
        <taxon>Bacteria</taxon>
        <taxon>Pseudomonadati</taxon>
        <taxon>Bacteroidota</taxon>
        <taxon>Cytophagia</taxon>
        <taxon>Cytophagales</taxon>
        <taxon>Hymenobacteraceae</taxon>
        <taxon>Hymenobacter</taxon>
    </lineage>
</organism>
<dbReference type="RefSeq" id="WP_243516680.1">
    <property type="nucleotide sequence ID" value="NZ_CP094534.1"/>
</dbReference>
<keyword evidence="1" id="KW-0472">Membrane</keyword>
<name>A0ABY4BBT7_9BACT</name>
<evidence type="ECO:0000256" key="1">
    <source>
        <dbReference type="SAM" id="Phobius"/>
    </source>
</evidence>
<dbReference type="InterPro" id="IPR046278">
    <property type="entry name" value="DUF6311"/>
</dbReference>
<dbReference type="Proteomes" id="UP000831390">
    <property type="component" value="Chromosome"/>
</dbReference>
<proteinExistence type="predicted"/>
<feature type="transmembrane region" description="Helical" evidence="1">
    <location>
        <begin position="147"/>
        <end position="167"/>
    </location>
</feature>
<dbReference type="Pfam" id="PF19830">
    <property type="entry name" value="DUF6311"/>
    <property type="match status" value="1"/>
</dbReference>
<dbReference type="EMBL" id="CP094534">
    <property type="protein sequence ID" value="UOE35146.1"/>
    <property type="molecule type" value="Genomic_DNA"/>
</dbReference>
<sequence>MRNGLRLALLTAFYGLLFLIFTWPLAAHFTSEMLVVPGHDSYMYPWNTWHFRMAVQTGQPVFRTDYLFYPTGAWLILHTYTPIIGLISLLVNNDLLALNIGLLLSYALSGAGACLLARRWLRSPVLALLAGFIFAYSPYKLQRLAEHYNLVLTATVPFYVLAFLNAFEFQEKKLLPRVRSWGAVAWCAVLGFVTLLSDYYVLFGLLYFSLAYATWYWLALGRIRWREWRTWAWLGGILVLSHVLIRLLRRWGVEDNGGFWWGGDVVDFIMPPPTSRFVYWDWAARLYHNPKVFTMPGSLENTLFMGYALPLLAVGLWLLRRAHRRPLSAVAQDAQGRPLAWVLLFFVLLTLPALRLYGHDTLHLPTALLHFVPFFNNIRCPTRWIMMVGLFLPILTFSALEAAWPARLPAAARTALSLLLVGLVLFEYWPRPYERTSAAAVPRVYHEVAKLPGKTMIPVPLGIASGYREVGYFDRGHLFYQTVHHKKVPVGFMARVPAEVFEALQNDPVLGALLQRQTKPDTIQPAQPTAPQVQAFLRQYDPAAFVINPDFRDQPVHLFLRQLLMPYGYREQLVDGYVLLTPPGK</sequence>
<keyword evidence="4" id="KW-1185">Reference proteome</keyword>
<evidence type="ECO:0000313" key="3">
    <source>
        <dbReference type="EMBL" id="UOE35146.1"/>
    </source>
</evidence>
<gene>
    <name evidence="3" type="ORF">MTP16_05720</name>
</gene>
<reference evidence="3 4" key="1">
    <citation type="submission" date="2022-03" db="EMBL/GenBank/DDBJ databases">
        <title>Hymenobactersp. isolated from the air.</title>
        <authorList>
            <person name="Won M."/>
            <person name="Kwon S.-W."/>
        </authorList>
    </citation>
    <scope>NUCLEOTIDE SEQUENCE [LARGE SCALE GENOMIC DNA]</scope>
    <source>
        <strain evidence="3 4">KACC 22596</strain>
    </source>
</reference>